<proteinExistence type="predicted"/>
<feature type="region of interest" description="Disordered" evidence="1">
    <location>
        <begin position="206"/>
        <end position="231"/>
    </location>
</feature>
<keyword evidence="4" id="KW-1185">Reference proteome</keyword>
<accession>A0A841L9H7</accession>
<evidence type="ECO:0000256" key="1">
    <source>
        <dbReference type="SAM" id="MobiDB-lite"/>
    </source>
</evidence>
<dbReference type="InterPro" id="IPR025295">
    <property type="entry name" value="eCIS_core_dom"/>
</dbReference>
<dbReference type="Pfam" id="PF13699">
    <property type="entry name" value="eCIS_core"/>
    <property type="match status" value="1"/>
</dbReference>
<reference evidence="3 4" key="1">
    <citation type="submission" date="2020-08" db="EMBL/GenBank/DDBJ databases">
        <title>Genomic Encyclopedia of Type Strains, Phase IV (KMG-IV): sequencing the most valuable type-strain genomes for metagenomic binning, comparative biology and taxonomic classification.</title>
        <authorList>
            <person name="Goeker M."/>
        </authorList>
    </citation>
    <scope>NUCLEOTIDE SEQUENCE [LARGE SCALE GENOMIC DNA]</scope>
    <source>
        <strain evidence="3 4">DSM 102189</strain>
    </source>
</reference>
<feature type="compositionally biased region" description="Polar residues" evidence="1">
    <location>
        <begin position="222"/>
        <end position="231"/>
    </location>
</feature>
<name>A0A841L9H7_9SPHN</name>
<protein>
    <recommendedName>
        <fullName evidence="2">eCIS core domain-containing protein</fullName>
    </recommendedName>
</protein>
<dbReference type="Proteomes" id="UP000538147">
    <property type="component" value="Unassembled WGS sequence"/>
</dbReference>
<comment type="caution">
    <text evidence="3">The sequence shown here is derived from an EMBL/GenBank/DDBJ whole genome shotgun (WGS) entry which is preliminary data.</text>
</comment>
<dbReference type="EMBL" id="JACIIV010000035">
    <property type="protein sequence ID" value="MBB6229194.1"/>
    <property type="molecule type" value="Genomic_DNA"/>
</dbReference>
<feature type="domain" description="eCIS core" evidence="2">
    <location>
        <begin position="131"/>
        <end position="165"/>
    </location>
</feature>
<dbReference type="RefSeq" id="WP_184202706.1">
    <property type="nucleotide sequence ID" value="NZ_JACIIV010000035.1"/>
</dbReference>
<evidence type="ECO:0000313" key="3">
    <source>
        <dbReference type="EMBL" id="MBB6229194.1"/>
    </source>
</evidence>
<dbReference type="AlphaFoldDB" id="A0A841L9H7"/>
<evidence type="ECO:0000313" key="4">
    <source>
        <dbReference type="Proteomes" id="UP000538147"/>
    </source>
</evidence>
<evidence type="ECO:0000259" key="2">
    <source>
        <dbReference type="Pfam" id="PF13699"/>
    </source>
</evidence>
<gene>
    <name evidence="3" type="ORF">FHS79_003395</name>
</gene>
<sequence>MALPLVALIGIGGLVWPDGGLDEAQLRPPPGVPAALVAAGMSGRDAVLSLRPQRDAMLERSQLVTSGVLAGAIRASSAEAMRAGARPIPDAMAEQLTPHYGHQLVTGVHWTVRGQRLELGSLLTAWVLEEGAVTLGKVVVFDHEGLTDNLWLWAHELAHVEQYRRLGVDGFARAYLADWTAMEAEATVRGNAVVAAVRKEQAEAPIRWLSEGPQPAAKGAASRTSPSSSGR</sequence>
<organism evidence="3 4">
    <name type="scientific">Polymorphobacter multimanifer</name>
    <dbReference type="NCBI Taxonomy" id="1070431"/>
    <lineage>
        <taxon>Bacteria</taxon>
        <taxon>Pseudomonadati</taxon>
        <taxon>Pseudomonadota</taxon>
        <taxon>Alphaproteobacteria</taxon>
        <taxon>Sphingomonadales</taxon>
        <taxon>Sphingosinicellaceae</taxon>
        <taxon>Polymorphobacter</taxon>
    </lineage>
</organism>